<accession>A0AAD7B6K9</accession>
<evidence type="ECO:0000313" key="2">
    <source>
        <dbReference type="EMBL" id="KAJ7611318.1"/>
    </source>
</evidence>
<dbReference type="Proteomes" id="UP001221142">
    <property type="component" value="Unassembled WGS sequence"/>
</dbReference>
<sequence length="99" mass="11100">MKDSAIILIHNSFLSLLSLNGWVLWLQFGVAKAASFQTKRSANPMQKHQCRMNQIHLSWKCLVLANQYPDTRIVMPSGRQSKHGHGSSQGMHCGPKGAW</sequence>
<proteinExistence type="predicted"/>
<gene>
    <name evidence="2" type="ORF">FB45DRAFT_941533</name>
</gene>
<evidence type="ECO:0000313" key="3">
    <source>
        <dbReference type="Proteomes" id="UP001221142"/>
    </source>
</evidence>
<dbReference type="EMBL" id="JARKIF010000033">
    <property type="protein sequence ID" value="KAJ7611318.1"/>
    <property type="molecule type" value="Genomic_DNA"/>
</dbReference>
<keyword evidence="3" id="KW-1185">Reference proteome</keyword>
<name>A0AAD7B6K9_9AGAR</name>
<organism evidence="2 3">
    <name type="scientific">Roridomyces roridus</name>
    <dbReference type="NCBI Taxonomy" id="1738132"/>
    <lineage>
        <taxon>Eukaryota</taxon>
        <taxon>Fungi</taxon>
        <taxon>Dikarya</taxon>
        <taxon>Basidiomycota</taxon>
        <taxon>Agaricomycotina</taxon>
        <taxon>Agaricomycetes</taxon>
        <taxon>Agaricomycetidae</taxon>
        <taxon>Agaricales</taxon>
        <taxon>Marasmiineae</taxon>
        <taxon>Mycenaceae</taxon>
        <taxon>Roridomyces</taxon>
    </lineage>
</organism>
<comment type="caution">
    <text evidence="2">The sequence shown here is derived from an EMBL/GenBank/DDBJ whole genome shotgun (WGS) entry which is preliminary data.</text>
</comment>
<evidence type="ECO:0000256" key="1">
    <source>
        <dbReference type="SAM" id="MobiDB-lite"/>
    </source>
</evidence>
<reference evidence="2" key="1">
    <citation type="submission" date="2023-03" db="EMBL/GenBank/DDBJ databases">
        <title>Massive genome expansion in bonnet fungi (Mycena s.s.) driven by repeated elements and novel gene families across ecological guilds.</title>
        <authorList>
            <consortium name="Lawrence Berkeley National Laboratory"/>
            <person name="Harder C.B."/>
            <person name="Miyauchi S."/>
            <person name="Viragh M."/>
            <person name="Kuo A."/>
            <person name="Thoen E."/>
            <person name="Andreopoulos B."/>
            <person name="Lu D."/>
            <person name="Skrede I."/>
            <person name="Drula E."/>
            <person name="Henrissat B."/>
            <person name="Morin E."/>
            <person name="Kohler A."/>
            <person name="Barry K."/>
            <person name="LaButti K."/>
            <person name="Morin E."/>
            <person name="Salamov A."/>
            <person name="Lipzen A."/>
            <person name="Mereny Z."/>
            <person name="Hegedus B."/>
            <person name="Baldrian P."/>
            <person name="Stursova M."/>
            <person name="Weitz H."/>
            <person name="Taylor A."/>
            <person name="Grigoriev I.V."/>
            <person name="Nagy L.G."/>
            <person name="Martin F."/>
            <person name="Kauserud H."/>
        </authorList>
    </citation>
    <scope>NUCLEOTIDE SEQUENCE</scope>
    <source>
        <strain evidence="2">9284</strain>
    </source>
</reference>
<dbReference type="AlphaFoldDB" id="A0AAD7B6K9"/>
<protein>
    <submittedName>
        <fullName evidence="2">Uncharacterized protein</fullName>
    </submittedName>
</protein>
<feature type="region of interest" description="Disordered" evidence="1">
    <location>
        <begin position="75"/>
        <end position="99"/>
    </location>
</feature>